<keyword evidence="3" id="KW-1185">Reference proteome</keyword>
<reference evidence="2 3" key="1">
    <citation type="submission" date="2018-12" db="EMBL/GenBank/DDBJ databases">
        <title>Sequencing of bacterial isolates from soil warming experiment in Harvard Forest, Massachusetts, USA.</title>
        <authorList>
            <person name="Deangelis K."/>
        </authorList>
    </citation>
    <scope>NUCLEOTIDE SEQUENCE [LARGE SCALE GENOMIC DNA]</scope>
    <source>
        <strain evidence="2 3">EB153</strain>
    </source>
</reference>
<feature type="transmembrane region" description="Helical" evidence="1">
    <location>
        <begin position="112"/>
        <end position="131"/>
    </location>
</feature>
<feature type="transmembrane region" description="Helical" evidence="1">
    <location>
        <begin position="79"/>
        <end position="100"/>
    </location>
</feature>
<protein>
    <submittedName>
        <fullName evidence="2">Uncharacterized protein</fullName>
    </submittedName>
</protein>
<gene>
    <name evidence="2" type="ORF">EDE15_2433</name>
</gene>
<proteinExistence type="predicted"/>
<keyword evidence="1" id="KW-0812">Transmembrane</keyword>
<evidence type="ECO:0000256" key="1">
    <source>
        <dbReference type="SAM" id="Phobius"/>
    </source>
</evidence>
<comment type="caution">
    <text evidence="2">The sequence shown here is derived from an EMBL/GenBank/DDBJ whole genome shotgun (WGS) entry which is preliminary data.</text>
</comment>
<feature type="transmembrane region" description="Helical" evidence="1">
    <location>
        <begin position="44"/>
        <end position="67"/>
    </location>
</feature>
<feature type="transmembrane region" description="Helical" evidence="1">
    <location>
        <begin position="20"/>
        <end position="37"/>
    </location>
</feature>
<dbReference type="OrthoDB" id="117086at2"/>
<accession>A0A3R9WGU8</accession>
<name>A0A3R9WGU8_9BACT</name>
<sequence>MNHLFEYLSQNLHATLNTLVWALSLVLQCILFALLFSRGIARRFPFFASLIGLYILRSAVLFLIFNHVSPSNYTGLRNLLLLLEIIVQICVAVELTLPLARQRGGWSVRQGLLLLGLLWTAGLCTFLATAILPPHAPLRADRSQLFFSFFMIFLCAWAYRPRAFGSLARRIISGVALYGIVNIAANIGRINAAADKLPRVYAAWSYALVAIYLIVVVLWLATLRMPPDRSLSAPL</sequence>
<feature type="transmembrane region" description="Helical" evidence="1">
    <location>
        <begin position="143"/>
        <end position="159"/>
    </location>
</feature>
<dbReference type="EMBL" id="RSDW01000001">
    <property type="protein sequence ID" value="RSL16906.1"/>
    <property type="molecule type" value="Genomic_DNA"/>
</dbReference>
<evidence type="ECO:0000313" key="2">
    <source>
        <dbReference type="EMBL" id="RSL16906.1"/>
    </source>
</evidence>
<dbReference type="RefSeq" id="WP_125485458.1">
    <property type="nucleotide sequence ID" value="NZ_RSDW01000001.1"/>
</dbReference>
<keyword evidence="1" id="KW-1133">Transmembrane helix</keyword>
<dbReference type="AlphaFoldDB" id="A0A3R9WGU8"/>
<keyword evidence="1" id="KW-0472">Membrane</keyword>
<organism evidence="2 3">
    <name type="scientific">Edaphobacter aggregans</name>
    <dbReference type="NCBI Taxonomy" id="570835"/>
    <lineage>
        <taxon>Bacteria</taxon>
        <taxon>Pseudomonadati</taxon>
        <taxon>Acidobacteriota</taxon>
        <taxon>Terriglobia</taxon>
        <taxon>Terriglobales</taxon>
        <taxon>Acidobacteriaceae</taxon>
        <taxon>Edaphobacter</taxon>
    </lineage>
</organism>
<feature type="transmembrane region" description="Helical" evidence="1">
    <location>
        <begin position="201"/>
        <end position="221"/>
    </location>
</feature>
<dbReference type="Proteomes" id="UP000269669">
    <property type="component" value="Unassembled WGS sequence"/>
</dbReference>
<evidence type="ECO:0000313" key="3">
    <source>
        <dbReference type="Proteomes" id="UP000269669"/>
    </source>
</evidence>
<feature type="transmembrane region" description="Helical" evidence="1">
    <location>
        <begin position="171"/>
        <end position="189"/>
    </location>
</feature>